<feature type="modified residue" description="N6-(pyridoxal phosphate)lysine" evidence="3">
    <location>
        <position position="42"/>
    </location>
</feature>
<proteinExistence type="predicted"/>
<protein>
    <submittedName>
        <fullName evidence="5">Pyridoxal-dependent decarboxylase</fullName>
    </submittedName>
</protein>
<feature type="domain" description="Orn/DAP/Arg decarboxylase 2 N-terminal" evidence="4">
    <location>
        <begin position="27"/>
        <end position="260"/>
    </location>
</feature>
<dbReference type="InterPro" id="IPR029066">
    <property type="entry name" value="PLP-binding_barrel"/>
</dbReference>
<dbReference type="InterPro" id="IPR000183">
    <property type="entry name" value="Orn/DAP/Arg_de-COase"/>
</dbReference>
<reference evidence="5" key="1">
    <citation type="submission" date="2019-11" db="EMBL/GenBank/DDBJ databases">
        <title>Characterization of Clostridium perfringens isolates from swine manure treated agricultural soils.</title>
        <authorList>
            <person name="Wushke S.T."/>
        </authorList>
    </citation>
    <scope>NUCLEOTIDE SEQUENCE</scope>
    <source>
        <strain evidence="5">V2</strain>
    </source>
</reference>
<evidence type="ECO:0000313" key="6">
    <source>
        <dbReference type="Proteomes" id="UP001292368"/>
    </source>
</evidence>
<evidence type="ECO:0000313" key="5">
    <source>
        <dbReference type="EMBL" id="MDZ5008986.1"/>
    </source>
</evidence>
<accession>A0AAW9ISD9</accession>
<dbReference type="SUPFAM" id="SSF51419">
    <property type="entry name" value="PLP-binding barrel"/>
    <property type="match status" value="1"/>
</dbReference>
<dbReference type="GO" id="GO:0008836">
    <property type="term" value="F:diaminopimelate decarboxylase activity"/>
    <property type="evidence" value="ECO:0007669"/>
    <property type="project" value="TreeGrafter"/>
</dbReference>
<dbReference type="GO" id="GO:0009089">
    <property type="term" value="P:lysine biosynthetic process via diaminopimelate"/>
    <property type="evidence" value="ECO:0007669"/>
    <property type="project" value="TreeGrafter"/>
</dbReference>
<sequence length="392" mass="45394">MYEILNTPCFIINKEELKFNIDGMNRALKKYWNNYIIGYSCKTNSLPWVLNFMRKNNCYAEVVSSYEYKLAKKIGYDDKNIIFNGPNKSKDMFLRALDKGAILNIDSRREIEWLKENSFNKEIKVGVRVNFDLESECPGETSFGKEGSRFGFSYENKQLKKSINELNDIKNVKVVGLHIHNTAKTRSLKIYRAISNVACKIGEYFDYDLDYVDIGGGFFGGVPGKPTYDEYIKEISECLSSFFNVKKTKLIVEPGSALIASPISFLSEVVDVKDTFAKRIVTVNTSRNTIDPFFAKSKYFFRDDCKSNNIINEQIICGYTCLDNDRLMKLDNYKEFKVGDRIIFDKVGAYSMCLAPMFIEPFSRVYVDLGNNKYELVREEWDVEEYIQKSKY</sequence>
<dbReference type="RefSeq" id="WP_322381805.1">
    <property type="nucleotide sequence ID" value="NZ_WNVJ01000005.1"/>
</dbReference>
<evidence type="ECO:0000259" key="4">
    <source>
        <dbReference type="Pfam" id="PF02784"/>
    </source>
</evidence>
<dbReference type="Gene3D" id="3.20.20.10">
    <property type="entry name" value="Alanine racemase"/>
    <property type="match status" value="1"/>
</dbReference>
<dbReference type="PRINTS" id="PR01179">
    <property type="entry name" value="ODADCRBXLASE"/>
</dbReference>
<dbReference type="EMBL" id="WNVM01000004">
    <property type="protein sequence ID" value="MDZ5008986.1"/>
    <property type="molecule type" value="Genomic_DNA"/>
</dbReference>
<keyword evidence="2 3" id="KW-0663">Pyridoxal phosphate</keyword>
<dbReference type="Proteomes" id="UP001292368">
    <property type="component" value="Unassembled WGS sequence"/>
</dbReference>
<dbReference type="InterPro" id="IPR022644">
    <property type="entry name" value="De-COase2_N"/>
</dbReference>
<dbReference type="Pfam" id="PF02784">
    <property type="entry name" value="Orn_Arg_deC_N"/>
    <property type="match status" value="1"/>
</dbReference>
<dbReference type="InterPro" id="IPR009006">
    <property type="entry name" value="Ala_racemase/Decarboxylase_C"/>
</dbReference>
<evidence type="ECO:0000256" key="3">
    <source>
        <dbReference type="PIRSR" id="PIRSR600183-50"/>
    </source>
</evidence>
<evidence type="ECO:0000256" key="1">
    <source>
        <dbReference type="ARBA" id="ARBA00001933"/>
    </source>
</evidence>
<evidence type="ECO:0000256" key="2">
    <source>
        <dbReference type="ARBA" id="ARBA00022898"/>
    </source>
</evidence>
<dbReference type="PANTHER" id="PTHR43727">
    <property type="entry name" value="DIAMINOPIMELATE DECARBOXYLASE"/>
    <property type="match status" value="1"/>
</dbReference>
<dbReference type="SUPFAM" id="SSF50621">
    <property type="entry name" value="Alanine racemase C-terminal domain-like"/>
    <property type="match status" value="1"/>
</dbReference>
<comment type="caution">
    <text evidence="5">The sequence shown here is derived from an EMBL/GenBank/DDBJ whole genome shotgun (WGS) entry which is preliminary data.</text>
</comment>
<dbReference type="Gene3D" id="2.40.37.10">
    <property type="entry name" value="Lyase, Ornithine Decarboxylase, Chain A, domain 1"/>
    <property type="match status" value="1"/>
</dbReference>
<dbReference type="AlphaFoldDB" id="A0AAW9ISD9"/>
<name>A0AAW9ISD9_CLOPF</name>
<organism evidence="5 6">
    <name type="scientific">Clostridium perfringens</name>
    <dbReference type="NCBI Taxonomy" id="1502"/>
    <lineage>
        <taxon>Bacteria</taxon>
        <taxon>Bacillati</taxon>
        <taxon>Bacillota</taxon>
        <taxon>Clostridia</taxon>
        <taxon>Eubacteriales</taxon>
        <taxon>Clostridiaceae</taxon>
        <taxon>Clostridium</taxon>
    </lineage>
</organism>
<dbReference type="PANTHER" id="PTHR43727:SF3">
    <property type="entry name" value="GROUP IV DECARBOXYLASE"/>
    <property type="match status" value="1"/>
</dbReference>
<feature type="active site" description="Proton donor" evidence="3">
    <location>
        <position position="321"/>
    </location>
</feature>
<gene>
    <name evidence="5" type="ORF">GNF77_08620</name>
</gene>
<comment type="cofactor">
    <cofactor evidence="1 3">
        <name>pyridoxal 5'-phosphate</name>
        <dbReference type="ChEBI" id="CHEBI:597326"/>
    </cofactor>
</comment>